<name>A0A1F7GIL2_9BACT</name>
<protein>
    <recommendedName>
        <fullName evidence="1">Bacterial bifunctional deaminase-reductase C-terminal domain-containing protein</fullName>
    </recommendedName>
</protein>
<accession>A0A1F7GIL2</accession>
<proteinExistence type="predicted"/>
<feature type="domain" description="Bacterial bifunctional deaminase-reductase C-terminal" evidence="1">
    <location>
        <begin position="2"/>
        <end position="163"/>
    </location>
</feature>
<reference evidence="2 3" key="1">
    <citation type="journal article" date="2016" name="Nat. Commun.">
        <title>Thousands of microbial genomes shed light on interconnected biogeochemical processes in an aquifer system.</title>
        <authorList>
            <person name="Anantharaman K."/>
            <person name="Brown C.T."/>
            <person name="Hug L.A."/>
            <person name="Sharon I."/>
            <person name="Castelle C.J."/>
            <person name="Probst A.J."/>
            <person name="Thomas B.C."/>
            <person name="Singh A."/>
            <person name="Wilkins M.J."/>
            <person name="Karaoz U."/>
            <person name="Brodie E.L."/>
            <person name="Williams K.H."/>
            <person name="Hubbard S.S."/>
            <person name="Banfield J.F."/>
        </authorList>
    </citation>
    <scope>NUCLEOTIDE SEQUENCE [LARGE SCALE GENOMIC DNA]</scope>
</reference>
<evidence type="ECO:0000313" key="2">
    <source>
        <dbReference type="EMBL" id="OGK18739.1"/>
    </source>
</evidence>
<dbReference type="Pfam" id="PF01872">
    <property type="entry name" value="RibD_C"/>
    <property type="match status" value="1"/>
</dbReference>
<dbReference type="GO" id="GO:0009231">
    <property type="term" value="P:riboflavin biosynthetic process"/>
    <property type="evidence" value="ECO:0007669"/>
    <property type="project" value="InterPro"/>
</dbReference>
<evidence type="ECO:0000259" key="1">
    <source>
        <dbReference type="Pfam" id="PF01872"/>
    </source>
</evidence>
<dbReference type="Proteomes" id="UP000176850">
    <property type="component" value="Unassembled WGS sequence"/>
</dbReference>
<dbReference type="AlphaFoldDB" id="A0A1F7GIL2"/>
<dbReference type="GO" id="GO:0008703">
    <property type="term" value="F:5-amino-6-(5-phosphoribosylamino)uracil reductase activity"/>
    <property type="evidence" value="ECO:0007669"/>
    <property type="project" value="InterPro"/>
</dbReference>
<dbReference type="InterPro" id="IPR002734">
    <property type="entry name" value="RibDG_C"/>
</dbReference>
<organism evidence="2 3">
    <name type="scientific">Candidatus Roizmanbacteria bacterium RIFCSPHIGHO2_01_FULL_39_24</name>
    <dbReference type="NCBI Taxonomy" id="1802032"/>
    <lineage>
        <taxon>Bacteria</taxon>
        <taxon>Candidatus Roizmaniibacteriota</taxon>
    </lineage>
</organism>
<sequence length="181" mass="20186">MKIILAVVTSINGKITRGSDPDVHSWTSGEDAKYFSNVIKENNLIVMGSKTYKAAREKMNHEPGKLRIVLTKNPEKYSKEAIPNILEFTSKSVREILENLTSRGFKQLLLTGGSEINGLFLTENVVDELWITIEPQLFGEGRPLFEAPGVDLTLKLQSSTQLNDQGTILLKYKVLDTSGVY</sequence>
<gene>
    <name evidence="2" type="ORF">A2799_01925</name>
</gene>
<dbReference type="Gene3D" id="3.40.430.10">
    <property type="entry name" value="Dihydrofolate Reductase, subunit A"/>
    <property type="match status" value="1"/>
</dbReference>
<dbReference type="InterPro" id="IPR024072">
    <property type="entry name" value="DHFR-like_dom_sf"/>
</dbReference>
<dbReference type="PANTHER" id="PTHR38011">
    <property type="entry name" value="DIHYDROFOLATE REDUCTASE FAMILY PROTEIN (AFU_ORTHOLOGUE AFUA_8G06820)"/>
    <property type="match status" value="1"/>
</dbReference>
<dbReference type="SUPFAM" id="SSF53597">
    <property type="entry name" value="Dihydrofolate reductase-like"/>
    <property type="match status" value="1"/>
</dbReference>
<dbReference type="EMBL" id="MFZH01000027">
    <property type="protein sequence ID" value="OGK18739.1"/>
    <property type="molecule type" value="Genomic_DNA"/>
</dbReference>
<comment type="caution">
    <text evidence="2">The sequence shown here is derived from an EMBL/GenBank/DDBJ whole genome shotgun (WGS) entry which is preliminary data.</text>
</comment>
<dbReference type="InterPro" id="IPR050765">
    <property type="entry name" value="Riboflavin_Biosynth_HTPR"/>
</dbReference>
<evidence type="ECO:0000313" key="3">
    <source>
        <dbReference type="Proteomes" id="UP000176850"/>
    </source>
</evidence>